<accession>A0A0S4KLI0</accession>
<sequence length="250" mass="27034">MVGTPSLESLGHVSPVKSTCSGYIRPLSASSTSSVDECIFLSANIPRASAVLNPSTCVVFVPPNRSALLAQAERCGEGENESGSDVDDRSSSCLSRSPSPSPVRLISSTTAVSASSHLAIQPCASKLPCASQKSKHIPPNPTVMFRLPYMTTCSSELLHQTIEDKCATGHIGHTRRDRKQRRSSQDDKTGPMSLSQTSVDRRNTCVDDIIHSSSVAAVNEWRRPTLYRGLETSQELKMAISFDNFRHSDV</sequence>
<dbReference type="VEuPathDB" id="TriTrypDB:BSAL_42460"/>
<proteinExistence type="predicted"/>
<gene>
    <name evidence="2" type="ORF">BSAL_42460</name>
</gene>
<keyword evidence="3" id="KW-1185">Reference proteome</keyword>
<name>A0A0S4KLI0_BODSA</name>
<dbReference type="Proteomes" id="UP000051952">
    <property type="component" value="Unassembled WGS sequence"/>
</dbReference>
<reference evidence="3" key="1">
    <citation type="submission" date="2015-09" db="EMBL/GenBank/DDBJ databases">
        <authorList>
            <consortium name="Pathogen Informatics"/>
        </authorList>
    </citation>
    <scope>NUCLEOTIDE SEQUENCE [LARGE SCALE GENOMIC DNA]</scope>
    <source>
        <strain evidence="3">Lake Konstanz</strain>
    </source>
</reference>
<feature type="compositionally biased region" description="Low complexity" evidence="1">
    <location>
        <begin position="91"/>
        <end position="104"/>
    </location>
</feature>
<evidence type="ECO:0000313" key="2">
    <source>
        <dbReference type="EMBL" id="CUI15455.1"/>
    </source>
</evidence>
<feature type="compositionally biased region" description="Basic residues" evidence="1">
    <location>
        <begin position="172"/>
        <end position="182"/>
    </location>
</feature>
<feature type="region of interest" description="Disordered" evidence="1">
    <location>
        <begin position="76"/>
        <end position="104"/>
    </location>
</feature>
<dbReference type="AlphaFoldDB" id="A0A0S4KLI0"/>
<protein>
    <submittedName>
        <fullName evidence="2">Uncharacterized protein</fullName>
    </submittedName>
</protein>
<feature type="region of interest" description="Disordered" evidence="1">
    <location>
        <begin position="169"/>
        <end position="198"/>
    </location>
</feature>
<organism evidence="2 3">
    <name type="scientific">Bodo saltans</name>
    <name type="common">Flagellated protozoan</name>
    <dbReference type="NCBI Taxonomy" id="75058"/>
    <lineage>
        <taxon>Eukaryota</taxon>
        <taxon>Discoba</taxon>
        <taxon>Euglenozoa</taxon>
        <taxon>Kinetoplastea</taxon>
        <taxon>Metakinetoplastina</taxon>
        <taxon>Eubodonida</taxon>
        <taxon>Bodonidae</taxon>
        <taxon>Bodo</taxon>
    </lineage>
</organism>
<evidence type="ECO:0000256" key="1">
    <source>
        <dbReference type="SAM" id="MobiDB-lite"/>
    </source>
</evidence>
<evidence type="ECO:0000313" key="3">
    <source>
        <dbReference type="Proteomes" id="UP000051952"/>
    </source>
</evidence>
<dbReference type="EMBL" id="CYKH01002148">
    <property type="protein sequence ID" value="CUI15455.1"/>
    <property type="molecule type" value="Genomic_DNA"/>
</dbReference>